<dbReference type="Proteomes" id="UP000177870">
    <property type="component" value="Chromosome"/>
</dbReference>
<dbReference type="InterPro" id="IPR032710">
    <property type="entry name" value="NTF2-like_dom_sf"/>
</dbReference>
<feature type="transmembrane region" description="Helical" evidence="1">
    <location>
        <begin position="211"/>
        <end position="229"/>
    </location>
</feature>
<organism evidence="3 4">
    <name type="scientific">Moorena producens PAL-8-15-08-1</name>
    <dbReference type="NCBI Taxonomy" id="1458985"/>
    <lineage>
        <taxon>Bacteria</taxon>
        <taxon>Bacillati</taxon>
        <taxon>Cyanobacteriota</taxon>
        <taxon>Cyanophyceae</taxon>
        <taxon>Coleofasciculales</taxon>
        <taxon>Coleofasciculaceae</taxon>
        <taxon>Moorena</taxon>
    </lineage>
</organism>
<reference evidence="4" key="1">
    <citation type="submission" date="2016-10" db="EMBL/GenBank/DDBJ databases">
        <title>Comparative genomics uncovers the prolific and rare metabolic potential of the cyanobacterial genus Moorea.</title>
        <authorList>
            <person name="Leao T."/>
            <person name="Castelao G."/>
            <person name="Korobeynikov A."/>
            <person name="Monroe E.A."/>
            <person name="Podell S."/>
            <person name="Glukhov E."/>
            <person name="Allen E."/>
            <person name="Gerwick W.H."/>
            <person name="Gerwick L."/>
        </authorList>
    </citation>
    <scope>NUCLEOTIDE SEQUENCE [LARGE SCALE GENOMIC DNA]</scope>
    <source>
        <strain evidence="4">PAL-8-15-08-1</strain>
    </source>
</reference>
<evidence type="ECO:0000259" key="2">
    <source>
        <dbReference type="Pfam" id="PF12680"/>
    </source>
</evidence>
<feature type="domain" description="SnoaL-like" evidence="2">
    <location>
        <begin position="10"/>
        <end position="103"/>
    </location>
</feature>
<accession>A0A1D8TQL7</accession>
<gene>
    <name evidence="3" type="ORF">BJP34_11295</name>
</gene>
<dbReference type="Pfam" id="PF12680">
    <property type="entry name" value="SnoaL_2"/>
    <property type="match status" value="1"/>
</dbReference>
<feature type="transmembrane region" description="Helical" evidence="1">
    <location>
        <begin position="166"/>
        <end position="185"/>
    </location>
</feature>
<sequence length="394" mass="44485">MTTPAHNLIQSIYEAINRRDVNAAMEWIDDQCIYEDLNFSQPFKGKEAVRQLLEESCQGIPDQLKFVIDDITTGDPLAVGILWHVELDGIPFPNGRGVSFYRCSEVTGKLVLARDLVEPPIKPGKAAFFIIRLVSPLIRTLLKNRQDESTREISPLGQGIPKNQPFLALVFGLIAIAYIYILLLSPPGQLIPGEPAWAIQPETIEEIVNESLNFFFILPLLNLVGINYLEAPVVHPTLEALFNFAEAWIFMFLPLLLVDRRTTHLPKILIWSLAMFGTNAVLTPYMALRYNTPIPPVKEETNKGLLARVFGWTGMIVGIIALVWGVMGRPEFGDLVERMNYFGEQLMTKRLTLAFCVDLVLFSVFQALLLGAVKSRMGWFRFIPFWGLALWLIL</sequence>
<dbReference type="KEGG" id="mpro:BJP34_11295"/>
<dbReference type="OrthoDB" id="422599at2"/>
<dbReference type="RefSeq" id="WP_070392434.1">
    <property type="nucleotide sequence ID" value="NZ_CP017599.1"/>
</dbReference>
<feature type="transmembrane region" description="Helical" evidence="1">
    <location>
        <begin position="269"/>
        <end position="288"/>
    </location>
</feature>
<feature type="transmembrane region" description="Helical" evidence="1">
    <location>
        <begin position="241"/>
        <end position="257"/>
    </location>
</feature>
<name>A0A1D8TQL7_9CYAN</name>
<proteinExistence type="predicted"/>
<protein>
    <submittedName>
        <fullName evidence="3">Polyketide cyclase</fullName>
    </submittedName>
</protein>
<dbReference type="EMBL" id="CP017599">
    <property type="protein sequence ID" value="AOW99960.1"/>
    <property type="molecule type" value="Genomic_DNA"/>
</dbReference>
<dbReference type="Gene3D" id="3.10.450.50">
    <property type="match status" value="1"/>
</dbReference>
<keyword evidence="1" id="KW-0472">Membrane</keyword>
<feature type="transmembrane region" description="Helical" evidence="1">
    <location>
        <begin position="309"/>
        <end position="327"/>
    </location>
</feature>
<evidence type="ECO:0000313" key="4">
    <source>
        <dbReference type="Proteomes" id="UP000177870"/>
    </source>
</evidence>
<keyword evidence="1" id="KW-0812">Transmembrane</keyword>
<dbReference type="PANTHER" id="PTHR36367:SF2">
    <property type="entry name" value="TRANSMEMBRANE PROTEIN"/>
    <property type="match status" value="1"/>
</dbReference>
<evidence type="ECO:0000256" key="1">
    <source>
        <dbReference type="SAM" id="Phobius"/>
    </source>
</evidence>
<keyword evidence="1" id="KW-1133">Transmembrane helix</keyword>
<feature type="transmembrane region" description="Helical" evidence="1">
    <location>
        <begin position="347"/>
        <end position="370"/>
    </location>
</feature>
<dbReference type="InterPro" id="IPR037401">
    <property type="entry name" value="SnoaL-like"/>
</dbReference>
<dbReference type="PANTHER" id="PTHR36367">
    <property type="entry name" value="TRANSMEMBRANE PROTEIN"/>
    <property type="match status" value="1"/>
</dbReference>
<evidence type="ECO:0000313" key="3">
    <source>
        <dbReference type="EMBL" id="AOW99960.1"/>
    </source>
</evidence>
<dbReference type="SUPFAM" id="SSF54427">
    <property type="entry name" value="NTF2-like"/>
    <property type="match status" value="1"/>
</dbReference>
<dbReference type="AlphaFoldDB" id="A0A1D8TQL7"/>
<dbReference type="STRING" id="1458985.BJP34_11295"/>